<dbReference type="GO" id="GO:0004252">
    <property type="term" value="F:serine-type endopeptidase activity"/>
    <property type="evidence" value="ECO:0007669"/>
    <property type="project" value="InterPro"/>
</dbReference>
<dbReference type="InterPro" id="IPR009003">
    <property type="entry name" value="Peptidase_S1_PA"/>
</dbReference>
<protein>
    <recommendedName>
        <fullName evidence="4">Peptidase S1 domain-containing protein</fullName>
    </recommendedName>
</protein>
<evidence type="ECO:0000256" key="2">
    <source>
        <dbReference type="PROSITE-ProRule" id="PRU00124"/>
    </source>
</evidence>
<dbReference type="GO" id="GO:0006508">
    <property type="term" value="P:proteolysis"/>
    <property type="evidence" value="ECO:0007669"/>
    <property type="project" value="InterPro"/>
</dbReference>
<dbReference type="PRINTS" id="PR00722">
    <property type="entry name" value="CHYMOTRYPSIN"/>
</dbReference>
<evidence type="ECO:0000259" key="4">
    <source>
        <dbReference type="PROSITE" id="PS50240"/>
    </source>
</evidence>
<dbReference type="InterPro" id="IPR043504">
    <property type="entry name" value="Peptidase_S1_PA_chymotrypsin"/>
</dbReference>
<proteinExistence type="predicted"/>
<keyword evidence="1 2" id="KW-1015">Disulfide bond</keyword>
<comment type="caution">
    <text evidence="5">The sequence shown here is derived from an EMBL/GenBank/DDBJ whole genome shotgun (WGS) entry which is preliminary data.</text>
</comment>
<dbReference type="EMBL" id="CARXXK010000005">
    <property type="protein sequence ID" value="CAI6367530.1"/>
    <property type="molecule type" value="Genomic_DNA"/>
</dbReference>
<dbReference type="CDD" id="cd00112">
    <property type="entry name" value="LDLa"/>
    <property type="match status" value="1"/>
</dbReference>
<organism evidence="5 6">
    <name type="scientific">Macrosiphum euphorbiae</name>
    <name type="common">potato aphid</name>
    <dbReference type="NCBI Taxonomy" id="13131"/>
    <lineage>
        <taxon>Eukaryota</taxon>
        <taxon>Metazoa</taxon>
        <taxon>Ecdysozoa</taxon>
        <taxon>Arthropoda</taxon>
        <taxon>Hexapoda</taxon>
        <taxon>Insecta</taxon>
        <taxon>Pterygota</taxon>
        <taxon>Neoptera</taxon>
        <taxon>Paraneoptera</taxon>
        <taxon>Hemiptera</taxon>
        <taxon>Sternorrhyncha</taxon>
        <taxon>Aphidomorpha</taxon>
        <taxon>Aphidoidea</taxon>
        <taxon>Aphididae</taxon>
        <taxon>Macrosiphini</taxon>
        <taxon>Macrosiphum</taxon>
    </lineage>
</organism>
<dbReference type="Pfam" id="PF00089">
    <property type="entry name" value="Trypsin"/>
    <property type="match status" value="2"/>
</dbReference>
<dbReference type="InterPro" id="IPR001254">
    <property type="entry name" value="Trypsin_dom"/>
</dbReference>
<dbReference type="InterPro" id="IPR001314">
    <property type="entry name" value="Peptidase_S1A"/>
</dbReference>
<dbReference type="AlphaFoldDB" id="A0AAV0XGM6"/>
<feature type="signal peptide" evidence="3">
    <location>
        <begin position="1"/>
        <end position="19"/>
    </location>
</feature>
<dbReference type="PROSITE" id="PS01209">
    <property type="entry name" value="LDLRA_1"/>
    <property type="match status" value="1"/>
</dbReference>
<dbReference type="SUPFAM" id="SSF57424">
    <property type="entry name" value="LDL receptor-like module"/>
    <property type="match status" value="1"/>
</dbReference>
<feature type="chain" id="PRO_5043897629" description="Peptidase S1 domain-containing protein" evidence="3">
    <location>
        <begin position="20"/>
        <end position="766"/>
    </location>
</feature>
<feature type="domain" description="Peptidase S1" evidence="4">
    <location>
        <begin position="509"/>
        <end position="763"/>
    </location>
</feature>
<dbReference type="PANTHER" id="PTHR24252">
    <property type="entry name" value="ACROSIN-RELATED"/>
    <property type="match status" value="1"/>
</dbReference>
<keyword evidence="6" id="KW-1185">Reference proteome</keyword>
<dbReference type="Pfam" id="PF00057">
    <property type="entry name" value="Ldl_recept_a"/>
    <property type="match status" value="1"/>
</dbReference>
<reference evidence="5 6" key="1">
    <citation type="submission" date="2023-01" db="EMBL/GenBank/DDBJ databases">
        <authorList>
            <person name="Whitehead M."/>
        </authorList>
    </citation>
    <scope>NUCLEOTIDE SEQUENCE [LARGE SCALE GENOMIC DNA]</scope>
</reference>
<dbReference type="InterPro" id="IPR023415">
    <property type="entry name" value="LDLR_class-A_CS"/>
</dbReference>
<dbReference type="SMART" id="SM00192">
    <property type="entry name" value="LDLa"/>
    <property type="match status" value="1"/>
</dbReference>
<name>A0AAV0XGM6_9HEMI</name>
<feature type="disulfide bond" evidence="2">
    <location>
        <begin position="39"/>
        <end position="57"/>
    </location>
</feature>
<dbReference type="PROSITE" id="PS00134">
    <property type="entry name" value="TRYPSIN_HIS"/>
    <property type="match status" value="1"/>
</dbReference>
<keyword evidence="3" id="KW-0732">Signal</keyword>
<dbReference type="PROSITE" id="PS50240">
    <property type="entry name" value="TRYPSIN_DOM"/>
    <property type="match status" value="2"/>
</dbReference>
<dbReference type="Gene3D" id="4.10.400.10">
    <property type="entry name" value="Low-density Lipoprotein Receptor"/>
    <property type="match status" value="1"/>
</dbReference>
<dbReference type="PROSITE" id="PS50068">
    <property type="entry name" value="LDLRA_2"/>
    <property type="match status" value="1"/>
</dbReference>
<dbReference type="Gene3D" id="2.40.10.10">
    <property type="entry name" value="Trypsin-like serine proteases"/>
    <property type="match status" value="2"/>
</dbReference>
<dbReference type="PANTHER" id="PTHR24252:SF7">
    <property type="entry name" value="HYALIN"/>
    <property type="match status" value="1"/>
</dbReference>
<dbReference type="SMART" id="SM00020">
    <property type="entry name" value="Tryp_SPc"/>
    <property type="match status" value="1"/>
</dbReference>
<gene>
    <name evidence="5" type="ORF">MEUPH1_LOCUS21996</name>
</gene>
<dbReference type="Proteomes" id="UP001160148">
    <property type="component" value="Unassembled WGS sequence"/>
</dbReference>
<evidence type="ECO:0000256" key="1">
    <source>
        <dbReference type="ARBA" id="ARBA00023157"/>
    </source>
</evidence>
<evidence type="ECO:0000313" key="6">
    <source>
        <dbReference type="Proteomes" id="UP001160148"/>
    </source>
</evidence>
<dbReference type="CDD" id="cd00190">
    <property type="entry name" value="Tryp_SPc"/>
    <property type="match status" value="1"/>
</dbReference>
<sequence>MNVMYFWLIYSCLIFGSEILCDKEDDDSCSINTEDKFYCSNGLCIEWSWVCDGRKDCSDGSDETKELCVRYEYGPNMTTNCGRAPFSDDELIDKDGEKLLFGNNFWMVRILERNDLGFYNRTDTNAVICGGSIIAPNVVISAASCFWKKGMLSKQISINVDLYIIYIMKYNTEMSRIKNDNDSDRLMDVEMIYLNEGFNGLEGLYANDIAVIVLKNRVPFTNDLEPFCIDWNSIYKVKNKDKGKVIVHGKHDGTEKIILTVFRYFDYKTCRKFYTDEFQRFVTFDKFCVDTEFELELTRSSVNDGSPISFLHLNSYYLTGILSYKNLKTKNSGLGYTSIKYHVQWIRRVLNKHFAGSSCVLPTFEGVVYTYEGSNEILSHGTLVNHNLTIIENCEDGYHKMYTNSSRFCLGKGKWLSKFDKLCFKMCPPLKSNSLDIKCSHNGKYANCSNLSIPNTIAIPSCKPTYITPNGQDDTPLELLCQSNGTWNKQLYSCNPYCGRVYVINQVLINNGEEALVGTAPWNVGIYKLNKTNSNHNLICGGSIIAPNLVVSAAHCFWQKGMLSKRISITDGLYKIAVGKYSRDFSVIDNDFTQIINVEIIYLKDGYYGPAGFHAEDIAIIVLQNRVSFSNGVAPVCIDWDSKYNVSSGDLGKMVGWGKTEKGISSTILLEASLPYIDHSSCRNMYTNGFESFVTVDKFCAGSALVSGQGASKGDSGAGLCFLHSNSYYLTGVVSVKDPNTNNSLSVFTEVKYHIRWIRGLYNKHH</sequence>
<dbReference type="InterPro" id="IPR002172">
    <property type="entry name" value="LDrepeatLR_classA_rpt"/>
</dbReference>
<dbReference type="InterPro" id="IPR018114">
    <property type="entry name" value="TRYPSIN_HIS"/>
</dbReference>
<comment type="caution">
    <text evidence="2">Lacks conserved residue(s) required for the propagation of feature annotation.</text>
</comment>
<dbReference type="InterPro" id="IPR036055">
    <property type="entry name" value="LDL_receptor-like_sf"/>
</dbReference>
<evidence type="ECO:0000313" key="5">
    <source>
        <dbReference type="EMBL" id="CAI6367530.1"/>
    </source>
</evidence>
<dbReference type="SUPFAM" id="SSF50494">
    <property type="entry name" value="Trypsin-like serine proteases"/>
    <property type="match status" value="2"/>
</dbReference>
<feature type="domain" description="Peptidase S1" evidence="4">
    <location>
        <begin position="91"/>
        <end position="351"/>
    </location>
</feature>
<accession>A0AAV0XGM6</accession>
<evidence type="ECO:0000256" key="3">
    <source>
        <dbReference type="SAM" id="SignalP"/>
    </source>
</evidence>